<dbReference type="SMART" id="SM01274">
    <property type="entry name" value="malic"/>
    <property type="match status" value="1"/>
</dbReference>
<dbReference type="FunFam" id="3.40.50.720:FF:000182">
    <property type="entry name" value="NAD-dependent malic enzyme"/>
    <property type="match status" value="1"/>
</dbReference>
<dbReference type="Pfam" id="PF03949">
    <property type="entry name" value="Malic_M"/>
    <property type="match status" value="1"/>
</dbReference>
<evidence type="ECO:0000256" key="4">
    <source>
        <dbReference type="ARBA" id="ARBA00023002"/>
    </source>
</evidence>
<evidence type="ECO:0000313" key="11">
    <source>
        <dbReference type="EMBL" id="BAU92563.1"/>
    </source>
</evidence>
<dbReference type="PIRSF" id="PIRSF000106">
    <property type="entry name" value="ME"/>
    <property type="match status" value="1"/>
</dbReference>
<keyword evidence="4" id="KW-0560">Oxidoreductase</keyword>
<dbReference type="PANTHER" id="PTHR23406:SF90">
    <property type="entry name" value="MALIC ENZYME-RELATED"/>
    <property type="match status" value="1"/>
</dbReference>
<feature type="binding site" evidence="6">
    <location>
        <position position="448"/>
    </location>
    <ligand>
        <name>(S)-malate</name>
        <dbReference type="ChEBI" id="CHEBI:15589"/>
    </ligand>
</feature>
<proteinExistence type="inferred from homology"/>
<feature type="active site" description="Proton donor" evidence="5">
    <location>
        <position position="99"/>
    </location>
</feature>
<evidence type="ECO:0000313" key="12">
    <source>
        <dbReference type="Proteomes" id="UP000218288"/>
    </source>
</evidence>
<sequence>MPEFVFRNVAAKGVGGVNTSMHKGTAFTQEERASLGLEGLLPTAVETLDRQVERVLGHLGAKPNDIERFIYLQELSNSNQTLFYATVMSDPARFVPIVYDPTIAEACLTYGHIYRRPQGMYLNRHMKGRFEEVLRNWPVKEVRFICISSGGRILGLGDIGANGAPIPIGKLQLYTACAGVPPEGLLPIHLDIGTTNAALRADALYTGLREEPPEPDAVDAIVDAFMKAANAVFPGVCVHFEDWKGDDAIRLLERYRDKYLVYNDDIQGTASVALAGIVTALQIKGEALADQRILFAGAGSAGTGIADMIVEAMRGEGLSEGEARARIALFDIGGLIEKGRKDLNASQKPFAHDWKPTEDLTDAVKQIRPTILIGVSTVGGLFTEAVVRTMARTCERPVIFPLSNPTEKAECTPEQAYEWTDGKALVACGVQFPDVTLDGKTFHPGQANNFYIFPAIGLAVQATKPKRIDDAMFIEAARATADQVSQADRDKGMLFPRQNNILETERTTATRVAESIFERGLATVKRPTDIRAFIEALSYTPEY</sequence>
<comment type="cofactor">
    <cofactor evidence="7">
        <name>Mg(2+)</name>
        <dbReference type="ChEBI" id="CHEBI:18420"/>
    </cofactor>
    <cofactor evidence="7">
        <name>Mn(2+)</name>
        <dbReference type="ChEBI" id="CHEBI:29035"/>
    </cofactor>
    <text evidence="7">Divalent metal cations. Prefers magnesium or manganese.</text>
</comment>
<evidence type="ECO:0000259" key="10">
    <source>
        <dbReference type="SMART" id="SM01274"/>
    </source>
</evidence>
<dbReference type="GO" id="GO:0051287">
    <property type="term" value="F:NAD binding"/>
    <property type="evidence" value="ECO:0007669"/>
    <property type="project" value="InterPro"/>
</dbReference>
<dbReference type="CDD" id="cd05312">
    <property type="entry name" value="NAD_bind_1_malic_enz"/>
    <property type="match status" value="1"/>
</dbReference>
<feature type="domain" description="Malic enzyme NAD-binding" evidence="9">
    <location>
        <begin position="266"/>
        <end position="517"/>
    </location>
</feature>
<dbReference type="AlphaFoldDB" id="A0A160PJ79"/>
<dbReference type="InterPro" id="IPR012301">
    <property type="entry name" value="Malic_N_dom"/>
</dbReference>
<evidence type="ECO:0000259" key="9">
    <source>
        <dbReference type="SMART" id="SM00919"/>
    </source>
</evidence>
<reference evidence="11 12" key="1">
    <citation type="journal article" date="2016" name="Genome Announc.">
        <title>Complete Genome Sequence of Methylobacterium populi P-1M, Isolated from Pink-Pigmented Household Biofilm.</title>
        <authorList>
            <person name="Morohoshi T."/>
            <person name="Ikeda T."/>
        </authorList>
    </citation>
    <scope>NUCLEOTIDE SEQUENCE [LARGE SCALE GENOMIC DNA]</scope>
    <source>
        <strain evidence="11 12">P-1M</strain>
    </source>
</reference>
<feature type="active site" description="Proton acceptor" evidence="5">
    <location>
        <position position="170"/>
    </location>
</feature>
<evidence type="ECO:0000256" key="3">
    <source>
        <dbReference type="ARBA" id="ARBA00022723"/>
    </source>
</evidence>
<dbReference type="InterPro" id="IPR012302">
    <property type="entry name" value="Malic_NAD-bd"/>
</dbReference>
<dbReference type="NCBIfam" id="NF010052">
    <property type="entry name" value="PRK13529.1"/>
    <property type="match status" value="1"/>
</dbReference>
<feature type="binding site" evidence="7">
    <location>
        <position position="242"/>
    </location>
    <ligand>
        <name>a divalent metal cation</name>
        <dbReference type="ChEBI" id="CHEBI:60240"/>
    </ligand>
</feature>
<gene>
    <name evidence="11" type="ORF">MPPM_3958</name>
</gene>
<dbReference type="SUPFAM" id="SSF51735">
    <property type="entry name" value="NAD(P)-binding Rossmann-fold domains"/>
    <property type="match status" value="1"/>
</dbReference>
<protein>
    <submittedName>
        <fullName evidence="11">Malate dehydrogenase</fullName>
    </submittedName>
</protein>
<dbReference type="SMART" id="SM00919">
    <property type="entry name" value="Malic_M"/>
    <property type="match status" value="1"/>
</dbReference>
<dbReference type="GO" id="GO:0006108">
    <property type="term" value="P:malate metabolic process"/>
    <property type="evidence" value="ECO:0007669"/>
    <property type="project" value="TreeGrafter"/>
</dbReference>
<dbReference type="Gene3D" id="3.40.50.720">
    <property type="entry name" value="NAD(P)-binding Rossmann-like Domain"/>
    <property type="match status" value="1"/>
</dbReference>
<feature type="binding site" evidence="6">
    <location>
        <position position="152"/>
    </location>
    <ligand>
        <name>(S)-malate</name>
        <dbReference type="ChEBI" id="CHEBI:15589"/>
    </ligand>
</feature>
<feature type="binding site" evidence="7">
    <location>
        <position position="265"/>
    </location>
    <ligand>
        <name>a divalent metal cation</name>
        <dbReference type="ChEBI" id="CHEBI:60240"/>
    </ligand>
</feature>
<dbReference type="GO" id="GO:0004473">
    <property type="term" value="F:malate dehydrogenase (decarboxylating) (NADP+) activity"/>
    <property type="evidence" value="ECO:0007669"/>
    <property type="project" value="TreeGrafter"/>
</dbReference>
<dbReference type="OrthoDB" id="3314528at2"/>
<accession>A0A160PJ79</accession>
<dbReference type="GO" id="GO:0046872">
    <property type="term" value="F:metal ion binding"/>
    <property type="evidence" value="ECO:0007669"/>
    <property type="project" value="UniProtKB-KW"/>
</dbReference>
<evidence type="ECO:0000256" key="1">
    <source>
        <dbReference type="ARBA" id="ARBA00001936"/>
    </source>
</evidence>
<comment type="similarity">
    <text evidence="2 8">Belongs to the malic enzymes family.</text>
</comment>
<dbReference type="InterPro" id="IPR046346">
    <property type="entry name" value="Aminoacid_DH-like_N_sf"/>
</dbReference>
<name>A0A160PJ79_9HYPH</name>
<dbReference type="EMBL" id="AP014809">
    <property type="protein sequence ID" value="BAU92563.1"/>
    <property type="molecule type" value="Genomic_DNA"/>
</dbReference>
<comment type="cofactor">
    <cofactor evidence="1">
        <name>Mn(2+)</name>
        <dbReference type="ChEBI" id="CHEBI:29035"/>
    </cofactor>
</comment>
<organism evidence="11 12">
    <name type="scientific">Methylorubrum populi</name>
    <dbReference type="NCBI Taxonomy" id="223967"/>
    <lineage>
        <taxon>Bacteria</taxon>
        <taxon>Pseudomonadati</taxon>
        <taxon>Pseudomonadota</taxon>
        <taxon>Alphaproteobacteria</taxon>
        <taxon>Hyphomicrobiales</taxon>
        <taxon>Methylobacteriaceae</taxon>
        <taxon>Methylorubrum</taxon>
    </lineage>
</organism>
<evidence type="ECO:0000256" key="5">
    <source>
        <dbReference type="PIRSR" id="PIRSR000106-1"/>
    </source>
</evidence>
<dbReference type="InterPro" id="IPR037062">
    <property type="entry name" value="Malic_N_dom_sf"/>
</dbReference>
<dbReference type="PANTHER" id="PTHR23406">
    <property type="entry name" value="MALIC ENZYME-RELATED"/>
    <property type="match status" value="1"/>
</dbReference>
<evidence type="ECO:0000256" key="7">
    <source>
        <dbReference type="PIRSR" id="PIRSR000106-3"/>
    </source>
</evidence>
<feature type="binding site" evidence="6">
    <location>
        <position position="404"/>
    </location>
    <ligand>
        <name>(S)-malate</name>
        <dbReference type="ChEBI" id="CHEBI:15589"/>
    </ligand>
</feature>
<dbReference type="InterPro" id="IPR001891">
    <property type="entry name" value="Malic_OxRdtase"/>
</dbReference>
<evidence type="ECO:0000256" key="6">
    <source>
        <dbReference type="PIRSR" id="PIRSR000106-2"/>
    </source>
</evidence>
<evidence type="ECO:0000256" key="2">
    <source>
        <dbReference type="ARBA" id="ARBA00008785"/>
    </source>
</evidence>
<dbReference type="SUPFAM" id="SSF53223">
    <property type="entry name" value="Aminoacid dehydrogenase-like, N-terminal domain"/>
    <property type="match status" value="1"/>
</dbReference>
<evidence type="ECO:0000256" key="8">
    <source>
        <dbReference type="RuleBase" id="RU003427"/>
    </source>
</evidence>
<dbReference type="Gene3D" id="3.40.50.10380">
    <property type="entry name" value="Malic enzyme, N-terminal domain"/>
    <property type="match status" value="1"/>
</dbReference>
<dbReference type="Proteomes" id="UP000218288">
    <property type="component" value="Chromosome"/>
</dbReference>
<dbReference type="Pfam" id="PF00390">
    <property type="entry name" value="malic"/>
    <property type="match status" value="1"/>
</dbReference>
<dbReference type="PRINTS" id="PR00072">
    <property type="entry name" value="MALOXRDTASE"/>
</dbReference>
<dbReference type="InterPro" id="IPR036291">
    <property type="entry name" value="NAD(P)-bd_dom_sf"/>
</dbReference>
<keyword evidence="3 7" id="KW-0479">Metal-binding</keyword>
<feature type="domain" description="Malic enzyme N-terminal" evidence="10">
    <location>
        <begin position="76"/>
        <end position="256"/>
    </location>
</feature>
<feature type="binding site" evidence="7">
    <location>
        <position position="241"/>
    </location>
    <ligand>
        <name>a divalent metal cation</name>
        <dbReference type="ChEBI" id="CHEBI:60240"/>
    </ligand>
</feature>